<dbReference type="Pfam" id="PF00406">
    <property type="entry name" value="ADK"/>
    <property type="match status" value="2"/>
</dbReference>
<evidence type="ECO:0000256" key="2">
    <source>
        <dbReference type="ARBA" id="ARBA00022741"/>
    </source>
</evidence>
<dbReference type="GeneTree" id="ENSGT00940000164784"/>
<dbReference type="Proteomes" id="UP000000539">
    <property type="component" value="Chromosome 17"/>
</dbReference>
<dbReference type="CDD" id="cd01428">
    <property type="entry name" value="ADK"/>
    <property type="match status" value="2"/>
</dbReference>
<dbReference type="SUPFAM" id="SSF47391">
    <property type="entry name" value="Dimerization-anchoring domain of cAMP-dependent PK regulatory subunit"/>
    <property type="match status" value="1"/>
</dbReference>
<reference evidence="5" key="3">
    <citation type="submission" date="2025-09" db="UniProtKB">
        <authorList>
            <consortium name="Ensembl"/>
        </authorList>
    </citation>
    <scope>IDENTIFICATION</scope>
    <source>
        <strain evidence="5">broiler</strain>
    </source>
</reference>
<reference evidence="5" key="2">
    <citation type="submission" date="2025-08" db="UniProtKB">
        <authorList>
            <consortium name="Ensembl"/>
        </authorList>
    </citation>
    <scope>IDENTIFICATION</scope>
    <source>
        <strain evidence="5">broiler</strain>
    </source>
</reference>
<dbReference type="SUPFAM" id="SSF52540">
    <property type="entry name" value="P-loop containing nucleoside triphosphate hydrolases"/>
    <property type="match status" value="2"/>
</dbReference>
<keyword evidence="3 4" id="KW-0418">Kinase</keyword>
<name>A0A8V1ALR9_CHICK</name>
<reference evidence="5" key="1">
    <citation type="submission" date="2020-11" db="EMBL/GenBank/DDBJ databases">
        <title>Gallus gallus (Chicken) genome, bGalGal1, GRCg7b, maternal haplotype autosomes + Z &amp; W.</title>
        <authorList>
            <person name="Warren W."/>
            <person name="Formenti G."/>
            <person name="Fedrigo O."/>
            <person name="Haase B."/>
            <person name="Mountcastle J."/>
            <person name="Balacco J."/>
            <person name="Tracey A."/>
            <person name="Schneider V."/>
            <person name="Okimoto R."/>
            <person name="Cheng H."/>
            <person name="Hawken R."/>
            <person name="Howe K."/>
            <person name="Jarvis E.D."/>
        </authorList>
    </citation>
    <scope>NUCLEOTIDE SEQUENCE [LARGE SCALE GENOMIC DNA]</scope>
    <source>
        <strain evidence="5">Broiler</strain>
    </source>
</reference>
<keyword evidence="2" id="KW-0547">Nucleotide-binding</keyword>
<dbReference type="CDD" id="cd22979">
    <property type="entry name" value="DD_AK8"/>
    <property type="match status" value="1"/>
</dbReference>
<dbReference type="PRINTS" id="PR00094">
    <property type="entry name" value="ADENYLTKNASE"/>
</dbReference>
<evidence type="ECO:0000256" key="4">
    <source>
        <dbReference type="RuleBase" id="RU003330"/>
    </source>
</evidence>
<gene>
    <name evidence="5" type="primary">AK8</name>
</gene>
<dbReference type="PANTHER" id="PTHR23359">
    <property type="entry name" value="NUCLEOTIDE KINASE"/>
    <property type="match status" value="1"/>
</dbReference>
<keyword evidence="1 4" id="KW-0808">Transferase</keyword>
<dbReference type="Gene3D" id="3.40.50.300">
    <property type="entry name" value="P-loop containing nucleotide triphosphate hydrolases"/>
    <property type="match status" value="2"/>
</dbReference>
<dbReference type="GO" id="GO:0019205">
    <property type="term" value="F:nucleobase-containing compound kinase activity"/>
    <property type="evidence" value="ECO:0007669"/>
    <property type="project" value="InterPro"/>
</dbReference>
<comment type="similarity">
    <text evidence="4">Belongs to the adenylate kinase family.</text>
</comment>
<evidence type="ECO:0000256" key="3">
    <source>
        <dbReference type="ARBA" id="ARBA00022777"/>
    </source>
</evidence>
<evidence type="ECO:0000313" key="5">
    <source>
        <dbReference type="Ensembl" id="ENSGALP00010042903.1"/>
    </source>
</evidence>
<organism evidence="5 6">
    <name type="scientific">Gallus gallus</name>
    <name type="common">Chicken</name>
    <dbReference type="NCBI Taxonomy" id="9031"/>
    <lineage>
        <taxon>Eukaryota</taxon>
        <taxon>Metazoa</taxon>
        <taxon>Chordata</taxon>
        <taxon>Craniata</taxon>
        <taxon>Vertebrata</taxon>
        <taxon>Euteleostomi</taxon>
        <taxon>Archelosauria</taxon>
        <taxon>Archosauria</taxon>
        <taxon>Dinosauria</taxon>
        <taxon>Saurischia</taxon>
        <taxon>Theropoda</taxon>
        <taxon>Coelurosauria</taxon>
        <taxon>Aves</taxon>
        <taxon>Neognathae</taxon>
        <taxon>Galloanserae</taxon>
        <taxon>Galliformes</taxon>
        <taxon>Phasianidae</taxon>
        <taxon>Phasianinae</taxon>
        <taxon>Gallus</taxon>
    </lineage>
</organism>
<dbReference type="AlphaFoldDB" id="A0A8V1ALR9"/>
<evidence type="ECO:0000313" key="6">
    <source>
        <dbReference type="Proteomes" id="UP000000539"/>
    </source>
</evidence>
<proteinExistence type="inferred from homology"/>
<evidence type="ECO:0000256" key="1">
    <source>
        <dbReference type="ARBA" id="ARBA00022679"/>
    </source>
</evidence>
<protein>
    <submittedName>
        <fullName evidence="5">Adenylate kinase 8</fullName>
    </submittedName>
</protein>
<dbReference type="InterPro" id="IPR000850">
    <property type="entry name" value="Adenylat/UMP-CMP_kin"/>
</dbReference>
<dbReference type="GO" id="GO:0006139">
    <property type="term" value="P:nucleobase-containing compound metabolic process"/>
    <property type="evidence" value="ECO:0007669"/>
    <property type="project" value="InterPro"/>
</dbReference>
<dbReference type="Ensembl" id="ENSGALT00010069666.1">
    <property type="protein sequence ID" value="ENSGALP00010042903.1"/>
    <property type="gene ID" value="ENSGALG00010028800.1"/>
</dbReference>
<dbReference type="OrthoDB" id="522106at2759"/>
<sequence length="446" mass="50690">MDAPARPWPPSVCGYAEQRGVFRLLQNMLEELLIHKPEDPIEFMIEHLKQYNDDAPRICILGPPASGKTTMAIRLCKHLDAIRISQETLLSKETLALTKEAKAYKERKQKIPNALWANLIRERLSSVDCIKQGWILEGFPENQEQARLLQSAGIIPRHVVVLYAADTTLIERNSGKRLDPLTEEVYHTTFDWPNDVQIQQRLVKPDLSEEEMSKQLLEYHRNFPGVFQIYQKILRSINADQPCVDVISQALTYVQTQHRSAAPFTPRILFCGPPGSGKSLQAALIAQKYSVVNICCGQLLKEAVADKTKLGELVKPYIDNGYPVPDNTVMKILEKRLNAPDCMTRGWVLRGFPRDIEQAERLQKACIIPNRKGVSVPKSWKQSVGLTNPPDGQTVEERRGCSDYLPEFLLRTNHKTIRNGLKFGLFQEVYFYLQQEGDLHPLALAL</sequence>
<dbReference type="InterPro" id="IPR027417">
    <property type="entry name" value="P-loop_NTPase"/>
</dbReference>
<accession>A0A8V1ALR9</accession>
<dbReference type="GO" id="GO:0005524">
    <property type="term" value="F:ATP binding"/>
    <property type="evidence" value="ECO:0007669"/>
    <property type="project" value="InterPro"/>
</dbReference>
<keyword evidence="6" id="KW-1185">Reference proteome</keyword>